<dbReference type="NCBIfam" id="TIGR00996">
    <property type="entry name" value="Mtu_fam_mce"/>
    <property type="match status" value="1"/>
</dbReference>
<organism evidence="4 5">
    <name type="scientific">Mycobacterium vicinigordonae</name>
    <dbReference type="NCBI Taxonomy" id="1719132"/>
    <lineage>
        <taxon>Bacteria</taxon>
        <taxon>Bacillati</taxon>
        <taxon>Actinomycetota</taxon>
        <taxon>Actinomycetes</taxon>
        <taxon>Mycobacteriales</taxon>
        <taxon>Mycobacteriaceae</taxon>
        <taxon>Mycobacterium</taxon>
    </lineage>
</organism>
<reference evidence="4" key="1">
    <citation type="submission" date="2020-07" db="EMBL/GenBank/DDBJ databases">
        <title>Description of Mycobacterium gordonae subsp. intergordonae subsp.nov. and Mycobacterium gordonae subsp. gordonae subsp. nov.</title>
        <authorList>
            <person name="Huang H."/>
        </authorList>
    </citation>
    <scope>NUCLEOTIDE SEQUENCE [LARGE SCALE GENOMIC DNA]</scope>
    <source>
        <strain evidence="4">24T</strain>
    </source>
</reference>
<dbReference type="PANTHER" id="PTHR33371:SF15">
    <property type="entry name" value="LIPOPROTEIN LPRN"/>
    <property type="match status" value="1"/>
</dbReference>
<feature type="domain" description="Mce/MlaD" evidence="2">
    <location>
        <begin position="45"/>
        <end position="119"/>
    </location>
</feature>
<dbReference type="Pfam" id="PF02470">
    <property type="entry name" value="MlaD"/>
    <property type="match status" value="1"/>
</dbReference>
<keyword evidence="5" id="KW-1185">Reference proteome</keyword>
<evidence type="ECO:0000259" key="3">
    <source>
        <dbReference type="Pfam" id="PF11887"/>
    </source>
</evidence>
<dbReference type="Proteomes" id="UP000510682">
    <property type="component" value="Chromosome"/>
</dbReference>
<dbReference type="InterPro" id="IPR005693">
    <property type="entry name" value="Mce"/>
</dbReference>
<dbReference type="PANTHER" id="PTHR33371">
    <property type="entry name" value="INTERMEMBRANE PHOSPHOLIPID TRANSPORT SYSTEM BINDING PROTEIN MLAD-RELATED"/>
    <property type="match status" value="1"/>
</dbReference>
<protein>
    <submittedName>
        <fullName evidence="4">MCE family protein</fullName>
    </submittedName>
</protein>
<accession>A0A7D6I7G8</accession>
<sequence length="372" mass="39462">MRFSAALAFCARRSLALAAVLTLAGCATDLDSLPLPAPEAAGQGNYSVTAVFSNALNLPAKAKVKLYGADIGEVSSISAQDFTAHVTLRVRRDVPLYVGCTAELRSATLLGDVFVQIKPDPHQPSGAAMLHDGDTIPLNSSTAAPTVEDLMGSMAMLINGGTVRYLVGILNGAGQAMGGRGENVRLLLQQSRSLLARMTARSGQLDSALRRTSELAATMSARRDTLTAALSSSAPAMGVLADNATRLADLTDKVARITHQLSRLPSIAGTDTRSVTADFNHLAEVFNDISIDPDLSLMPFNRLIGIFMHTSNATAAHTAAIISKIALVPWPDKNYPGDPGFHGPDGTDWHLMVGSLRYEWNLLLDKIYGAQR</sequence>
<dbReference type="InterPro" id="IPR024516">
    <property type="entry name" value="Mce_C"/>
</dbReference>
<gene>
    <name evidence="4" type="ORF">H0P51_22605</name>
</gene>
<evidence type="ECO:0000313" key="5">
    <source>
        <dbReference type="Proteomes" id="UP000510682"/>
    </source>
</evidence>
<keyword evidence="1" id="KW-0732">Signal</keyword>
<reference evidence="4" key="2">
    <citation type="submission" date="2020-07" db="EMBL/GenBank/DDBJ databases">
        <authorList>
            <person name="Yu X."/>
        </authorList>
    </citation>
    <scope>NUCLEOTIDE SEQUENCE [LARGE SCALE GENOMIC DNA]</scope>
    <source>
        <strain evidence="4">24T</strain>
    </source>
</reference>
<name>A0A7D6I7G8_9MYCO</name>
<feature type="signal peptide" evidence="1">
    <location>
        <begin position="1"/>
        <end position="18"/>
    </location>
</feature>
<dbReference type="RefSeq" id="WP_180915076.1">
    <property type="nucleotide sequence ID" value="NZ_CP059165.1"/>
</dbReference>
<feature type="domain" description="Mammalian cell entry C-terminal" evidence="3">
    <location>
        <begin position="129"/>
        <end position="287"/>
    </location>
</feature>
<evidence type="ECO:0000313" key="4">
    <source>
        <dbReference type="EMBL" id="QLL06497.1"/>
    </source>
</evidence>
<dbReference type="AlphaFoldDB" id="A0A7D6I7G8"/>
<proteinExistence type="predicted"/>
<evidence type="ECO:0000259" key="2">
    <source>
        <dbReference type="Pfam" id="PF02470"/>
    </source>
</evidence>
<dbReference type="KEGG" id="mgor:H0P51_22605"/>
<feature type="chain" id="PRO_5028454823" evidence="1">
    <location>
        <begin position="19"/>
        <end position="372"/>
    </location>
</feature>
<dbReference type="InterPro" id="IPR003399">
    <property type="entry name" value="Mce/MlaD"/>
</dbReference>
<dbReference type="EMBL" id="CP059165">
    <property type="protein sequence ID" value="QLL06497.1"/>
    <property type="molecule type" value="Genomic_DNA"/>
</dbReference>
<dbReference type="GO" id="GO:0005576">
    <property type="term" value="C:extracellular region"/>
    <property type="evidence" value="ECO:0007669"/>
    <property type="project" value="TreeGrafter"/>
</dbReference>
<dbReference type="Pfam" id="PF11887">
    <property type="entry name" value="Mce4_CUP1"/>
    <property type="match status" value="1"/>
</dbReference>
<dbReference type="PROSITE" id="PS51257">
    <property type="entry name" value="PROKAR_LIPOPROTEIN"/>
    <property type="match status" value="1"/>
</dbReference>
<dbReference type="InterPro" id="IPR052336">
    <property type="entry name" value="MlaD_Phospholipid_Transporter"/>
</dbReference>
<evidence type="ECO:0000256" key="1">
    <source>
        <dbReference type="SAM" id="SignalP"/>
    </source>
</evidence>